<reference evidence="9" key="1">
    <citation type="journal article" date="2012" name="Proc. Natl. Acad. Sci. U.S.A.">
        <title>Antigenic diversity is generated by distinct evolutionary mechanisms in African trypanosome species.</title>
        <authorList>
            <person name="Jackson A.P."/>
            <person name="Berry A."/>
            <person name="Aslett M."/>
            <person name="Allison H.C."/>
            <person name="Burton P."/>
            <person name="Vavrova-Anderson J."/>
            <person name="Brown R."/>
            <person name="Browne H."/>
            <person name="Corton N."/>
            <person name="Hauser H."/>
            <person name="Gamble J."/>
            <person name="Gilderthorp R."/>
            <person name="Marcello L."/>
            <person name="McQuillan J."/>
            <person name="Otto T.D."/>
            <person name="Quail M.A."/>
            <person name="Sanders M.J."/>
            <person name="van Tonder A."/>
            <person name="Ginger M.L."/>
            <person name="Field M.C."/>
            <person name="Barry J.D."/>
            <person name="Hertz-Fowler C."/>
            <person name="Berriman M."/>
        </authorList>
    </citation>
    <scope>NUCLEOTIDE SEQUENCE</scope>
    <source>
        <strain evidence="9">Y486</strain>
    </source>
</reference>
<dbReference type="GO" id="GO:0006886">
    <property type="term" value="P:intracellular protein transport"/>
    <property type="evidence" value="ECO:0007669"/>
    <property type="project" value="InterPro"/>
</dbReference>
<gene>
    <name evidence="9" type="ORF">TVY486_1014180</name>
</gene>
<evidence type="ECO:0000256" key="4">
    <source>
        <dbReference type="ARBA" id="ARBA00023176"/>
    </source>
</evidence>
<sequence>MDWETGVPTEQHASNVFDIAGQPGFPIQMNNATQQSAPELGGGNNVFDTDFSADAATSLAEGVRRVPQDDVFSAGTGQGNAVPELTGATASSVPAAVPQSQPVKGACGAMDKAKKEIDERTAQMDAKIKQKEEQMRKAAQTYVKEESEKHKRRLEELRAKHREEQEVRAKVATSVKASSVWASVELMVDLSKTNKFSKNTEQMRNILKKLCVQKNK</sequence>
<dbReference type="AlphaFoldDB" id="G0U4L1"/>
<evidence type="ECO:0000256" key="6">
    <source>
        <dbReference type="RuleBase" id="RU363137"/>
    </source>
</evidence>
<keyword evidence="4 6" id="KW-0168">Coated pit</keyword>
<dbReference type="VEuPathDB" id="TriTrypDB:TvY486_1014180"/>
<name>G0U4L1_TRYVY</name>
<comment type="subcellular location">
    <subcellularLocation>
        <location evidence="1 6">Cytoplasmic vesicle membrane</location>
        <topology evidence="1 6">Peripheral membrane protein</topology>
        <orientation evidence="1 6">Cytoplasmic side</orientation>
    </subcellularLocation>
    <subcellularLocation>
        <location evidence="6">Membrane</location>
        <location evidence="6">Coated pit</location>
        <topology evidence="6">Peripheral membrane protein</topology>
        <orientation evidence="6">Cytoplasmic side</orientation>
    </subcellularLocation>
    <text evidence="6">Cytoplasmic face of coated pits and vesicles.</text>
</comment>
<evidence type="ECO:0000256" key="2">
    <source>
        <dbReference type="ARBA" id="ARBA00005263"/>
    </source>
</evidence>
<protein>
    <recommendedName>
        <fullName evidence="6">Clathrin light chain</fullName>
    </recommendedName>
</protein>
<dbReference type="GO" id="GO:0016192">
    <property type="term" value="P:vesicle-mediated transport"/>
    <property type="evidence" value="ECO:0007669"/>
    <property type="project" value="InterPro"/>
</dbReference>
<evidence type="ECO:0000256" key="1">
    <source>
        <dbReference type="ARBA" id="ARBA00004180"/>
    </source>
</evidence>
<dbReference type="EMBL" id="HE573026">
    <property type="protein sequence ID" value="CCC52375.1"/>
    <property type="molecule type" value="Genomic_DNA"/>
</dbReference>
<comment type="similarity">
    <text evidence="2 6">Belongs to the clathrin light chain family.</text>
</comment>
<keyword evidence="5 6" id="KW-0968">Cytoplasmic vesicle</keyword>
<dbReference type="GO" id="GO:0005198">
    <property type="term" value="F:structural molecule activity"/>
    <property type="evidence" value="ECO:0007669"/>
    <property type="project" value="InterPro"/>
</dbReference>
<evidence type="ECO:0000256" key="3">
    <source>
        <dbReference type="ARBA" id="ARBA00023136"/>
    </source>
</evidence>
<feature type="coiled-coil region" evidence="7">
    <location>
        <begin position="110"/>
        <end position="167"/>
    </location>
</feature>
<evidence type="ECO:0000256" key="7">
    <source>
        <dbReference type="SAM" id="Coils"/>
    </source>
</evidence>
<feature type="region of interest" description="Disordered" evidence="8">
    <location>
        <begin position="25"/>
        <end position="48"/>
    </location>
</feature>
<organism evidence="9">
    <name type="scientific">Trypanosoma vivax (strain Y486)</name>
    <dbReference type="NCBI Taxonomy" id="1055687"/>
    <lineage>
        <taxon>Eukaryota</taxon>
        <taxon>Discoba</taxon>
        <taxon>Euglenozoa</taxon>
        <taxon>Kinetoplastea</taxon>
        <taxon>Metakinetoplastina</taxon>
        <taxon>Trypanosomatida</taxon>
        <taxon>Trypanosomatidae</taxon>
        <taxon>Trypanosoma</taxon>
        <taxon>Duttonella</taxon>
    </lineage>
</organism>
<accession>G0U4L1</accession>
<proteinExistence type="inferred from homology"/>
<feature type="compositionally biased region" description="Polar residues" evidence="8">
    <location>
        <begin position="28"/>
        <end position="37"/>
    </location>
</feature>
<keyword evidence="7" id="KW-0175">Coiled coil</keyword>
<evidence type="ECO:0000256" key="5">
    <source>
        <dbReference type="ARBA" id="ARBA00023329"/>
    </source>
</evidence>
<keyword evidence="3 6" id="KW-0472">Membrane</keyword>
<dbReference type="GO" id="GO:0030130">
    <property type="term" value="C:clathrin coat of trans-Golgi network vesicle"/>
    <property type="evidence" value="ECO:0007669"/>
    <property type="project" value="InterPro"/>
</dbReference>
<dbReference type="InterPro" id="IPR000996">
    <property type="entry name" value="Clathrin_L-chain"/>
</dbReference>
<comment type="function">
    <text evidence="6">Clathrin is the major protein of the polyhedral coat of coated pits and vesicles.</text>
</comment>
<dbReference type="Pfam" id="PF01086">
    <property type="entry name" value="Clathrin_lg_ch"/>
    <property type="match status" value="1"/>
</dbReference>
<dbReference type="GO" id="GO:0030132">
    <property type="term" value="C:clathrin coat of coated pit"/>
    <property type="evidence" value="ECO:0007669"/>
    <property type="project" value="InterPro"/>
</dbReference>
<evidence type="ECO:0000256" key="8">
    <source>
        <dbReference type="SAM" id="MobiDB-lite"/>
    </source>
</evidence>
<evidence type="ECO:0000313" key="9">
    <source>
        <dbReference type="EMBL" id="CCC52375.1"/>
    </source>
</evidence>